<organism evidence="1">
    <name type="scientific">bioreactor metagenome</name>
    <dbReference type="NCBI Taxonomy" id="1076179"/>
    <lineage>
        <taxon>unclassified sequences</taxon>
        <taxon>metagenomes</taxon>
        <taxon>ecological metagenomes</taxon>
    </lineage>
</organism>
<name>A0A645IT81_9ZZZZ</name>
<protein>
    <submittedName>
        <fullName evidence="1">Uncharacterized protein</fullName>
    </submittedName>
</protein>
<dbReference type="AlphaFoldDB" id="A0A645IT81"/>
<comment type="caution">
    <text evidence="1">The sequence shown here is derived from an EMBL/GenBank/DDBJ whole genome shotgun (WGS) entry which is preliminary data.</text>
</comment>
<dbReference type="EMBL" id="VSSQ01122984">
    <property type="protein sequence ID" value="MPN54598.1"/>
    <property type="molecule type" value="Genomic_DNA"/>
</dbReference>
<accession>A0A645IT81</accession>
<gene>
    <name evidence="1" type="ORF">SDC9_202269</name>
</gene>
<proteinExistence type="predicted"/>
<reference evidence="1" key="1">
    <citation type="submission" date="2019-08" db="EMBL/GenBank/DDBJ databases">
        <authorList>
            <person name="Kucharzyk K."/>
            <person name="Murdoch R.W."/>
            <person name="Higgins S."/>
            <person name="Loffler F."/>
        </authorList>
    </citation>
    <scope>NUCLEOTIDE SEQUENCE</scope>
</reference>
<evidence type="ECO:0000313" key="1">
    <source>
        <dbReference type="EMBL" id="MPN54598.1"/>
    </source>
</evidence>
<sequence length="52" mass="6109">MGQANLNDIKELTNSRAYKIHSDDKKAELLQRIVDSNFNKTRKKFITEKTKK</sequence>